<feature type="domain" description="ABC transporter" evidence="5">
    <location>
        <begin position="7"/>
        <end position="234"/>
    </location>
</feature>
<dbReference type="InterPro" id="IPR003439">
    <property type="entry name" value="ABC_transporter-like_ATP-bd"/>
</dbReference>
<dbReference type="RefSeq" id="WP_263337289.1">
    <property type="nucleotide sequence ID" value="NZ_JAGSYH010000004.1"/>
</dbReference>
<reference evidence="7" key="1">
    <citation type="journal article" date="2019" name="Int. J. Syst. Evol. Microbiol.">
        <title>The Global Catalogue of Microorganisms (GCM) 10K type strain sequencing project: providing services to taxonomists for standard genome sequencing and annotation.</title>
        <authorList>
            <consortium name="The Broad Institute Genomics Platform"/>
            <consortium name="The Broad Institute Genome Sequencing Center for Infectious Disease"/>
            <person name="Wu L."/>
            <person name="Ma J."/>
        </authorList>
    </citation>
    <scope>NUCLEOTIDE SEQUENCE [LARGE SCALE GENOMIC DNA]</scope>
    <source>
        <strain evidence="7">JCM 4087</strain>
    </source>
</reference>
<dbReference type="PROSITE" id="PS50893">
    <property type="entry name" value="ABC_TRANSPORTER_2"/>
    <property type="match status" value="1"/>
</dbReference>
<dbReference type="InterPro" id="IPR003593">
    <property type="entry name" value="AAA+_ATPase"/>
</dbReference>
<dbReference type="Gene3D" id="3.40.50.300">
    <property type="entry name" value="P-loop containing nucleotide triphosphate hydrolases"/>
    <property type="match status" value="1"/>
</dbReference>
<proteinExistence type="inferred from homology"/>
<dbReference type="InterPro" id="IPR017871">
    <property type="entry name" value="ABC_transporter-like_CS"/>
</dbReference>
<keyword evidence="3" id="KW-0547">Nucleotide-binding</keyword>
<accession>A0ABW1ECK8</accession>
<dbReference type="SUPFAM" id="SSF52540">
    <property type="entry name" value="P-loop containing nucleoside triphosphate hydrolases"/>
    <property type="match status" value="1"/>
</dbReference>
<organism evidence="6 7">
    <name type="scientific">Acidicapsa dinghuensis</name>
    <dbReference type="NCBI Taxonomy" id="2218256"/>
    <lineage>
        <taxon>Bacteria</taxon>
        <taxon>Pseudomonadati</taxon>
        <taxon>Acidobacteriota</taxon>
        <taxon>Terriglobia</taxon>
        <taxon>Terriglobales</taxon>
        <taxon>Acidobacteriaceae</taxon>
        <taxon>Acidicapsa</taxon>
    </lineage>
</organism>
<dbReference type="SMART" id="SM00382">
    <property type="entry name" value="AAA"/>
    <property type="match status" value="1"/>
</dbReference>
<evidence type="ECO:0000259" key="5">
    <source>
        <dbReference type="PROSITE" id="PS50893"/>
    </source>
</evidence>
<dbReference type="InterPro" id="IPR027417">
    <property type="entry name" value="P-loop_NTPase"/>
</dbReference>
<keyword evidence="4 6" id="KW-0067">ATP-binding</keyword>
<evidence type="ECO:0000256" key="1">
    <source>
        <dbReference type="ARBA" id="ARBA00005417"/>
    </source>
</evidence>
<evidence type="ECO:0000256" key="2">
    <source>
        <dbReference type="ARBA" id="ARBA00022448"/>
    </source>
</evidence>
<dbReference type="Proteomes" id="UP001596091">
    <property type="component" value="Unassembled WGS sequence"/>
</dbReference>
<dbReference type="EMBL" id="JBHSPH010000002">
    <property type="protein sequence ID" value="MFC5861734.1"/>
    <property type="molecule type" value="Genomic_DNA"/>
</dbReference>
<comment type="similarity">
    <text evidence="1">Belongs to the ABC transporter superfamily.</text>
</comment>
<sequence>MPESFAIETRDLGYRFGSLIAVEALNLRVPKGSICGFLGPNGAGKTTTIRLLLGLLNPSSGSVLIDGQPFSSARRHLRSRIGALIETPSLYPNLSARENLEVFRRLLEIDSAKISEVLHLVRLTDDSDRLVRTYSLGMKQRLGLAVALLGYPGLVILDEPVNGLDPAGVHEFRDLLRALVKQHGATVFLSSHLLAEVEQIADHIAILNRGRLLFQGSLGAFQAQRNKILILRVDRPEDAASVLRLSGWQVERRPNGTLSVTIAQMSDTAAVNALLGANDLAVYHLAQEEESLESLFLKATGRLEEHV</sequence>
<name>A0ABW1ECK8_9BACT</name>
<keyword evidence="2" id="KW-0813">Transport</keyword>
<evidence type="ECO:0000313" key="6">
    <source>
        <dbReference type="EMBL" id="MFC5861734.1"/>
    </source>
</evidence>
<dbReference type="Pfam" id="PF00005">
    <property type="entry name" value="ABC_tran"/>
    <property type="match status" value="1"/>
</dbReference>
<dbReference type="PROSITE" id="PS00211">
    <property type="entry name" value="ABC_TRANSPORTER_1"/>
    <property type="match status" value="1"/>
</dbReference>
<evidence type="ECO:0000256" key="4">
    <source>
        <dbReference type="ARBA" id="ARBA00022840"/>
    </source>
</evidence>
<evidence type="ECO:0000313" key="7">
    <source>
        <dbReference type="Proteomes" id="UP001596091"/>
    </source>
</evidence>
<dbReference type="PANTHER" id="PTHR43335">
    <property type="entry name" value="ABC TRANSPORTER, ATP-BINDING PROTEIN"/>
    <property type="match status" value="1"/>
</dbReference>
<dbReference type="PANTHER" id="PTHR43335:SF4">
    <property type="entry name" value="ABC TRANSPORTER, ATP-BINDING PROTEIN"/>
    <property type="match status" value="1"/>
</dbReference>
<keyword evidence="7" id="KW-1185">Reference proteome</keyword>
<comment type="caution">
    <text evidence="6">The sequence shown here is derived from an EMBL/GenBank/DDBJ whole genome shotgun (WGS) entry which is preliminary data.</text>
</comment>
<evidence type="ECO:0000256" key="3">
    <source>
        <dbReference type="ARBA" id="ARBA00022741"/>
    </source>
</evidence>
<dbReference type="CDD" id="cd03268">
    <property type="entry name" value="ABC_BcrA_bacitracin_resist"/>
    <property type="match status" value="1"/>
</dbReference>
<protein>
    <submittedName>
        <fullName evidence="6">ABC transporter ATP-binding protein</fullName>
    </submittedName>
</protein>
<gene>
    <name evidence="6" type="ORF">ACFPT7_05475</name>
</gene>
<dbReference type="GO" id="GO:0005524">
    <property type="term" value="F:ATP binding"/>
    <property type="evidence" value="ECO:0007669"/>
    <property type="project" value="UniProtKB-KW"/>
</dbReference>